<sequence>MFSAMLMDNYLEEQPEIRIAYRTDGHLLNSRRMQASTRVSTTTVQDLLFTNDCALNTVTEEDMQRSVWWYTQGRLRLRQPPAPSPIAGLLDSVLTPGSGGGGGESAVAAAQGYYHLKLIHAPVTVPAPPDVEHTVDLVEIDSRTVMCTFLLRENSLLISLTQINLTSTSHIGLDGHLRIYRIETEHQHTPDDSSKVDFDEVHRMLHIRWCRDGDWRVN</sequence>
<proteinExistence type="predicted"/>
<accession>A0A183TPU6</accession>
<dbReference type="OrthoDB" id="425681at2759"/>
<keyword evidence="2" id="KW-1185">Reference proteome</keyword>
<reference evidence="1 2" key="2">
    <citation type="submission" date="2018-11" db="EMBL/GenBank/DDBJ databases">
        <authorList>
            <consortium name="Pathogen Informatics"/>
        </authorList>
    </citation>
    <scope>NUCLEOTIDE SEQUENCE [LARGE SCALE GENOMIC DNA]</scope>
    <source>
        <strain evidence="1 2">NST_G2</strain>
    </source>
</reference>
<name>A0A183TPU6_SCHSO</name>
<dbReference type="AlphaFoldDB" id="A0A183TPU6"/>
<dbReference type="EMBL" id="UYSU01044559">
    <property type="protein sequence ID" value="VDM04880.1"/>
    <property type="molecule type" value="Genomic_DNA"/>
</dbReference>
<reference evidence="3" key="1">
    <citation type="submission" date="2016-06" db="UniProtKB">
        <authorList>
            <consortium name="WormBaseParasite"/>
        </authorList>
    </citation>
    <scope>IDENTIFICATION</scope>
</reference>
<evidence type="ECO:0000313" key="3">
    <source>
        <dbReference type="WBParaSite" id="SSLN_0001919101-mRNA-1"/>
    </source>
</evidence>
<evidence type="ECO:0000313" key="2">
    <source>
        <dbReference type="Proteomes" id="UP000275846"/>
    </source>
</evidence>
<evidence type="ECO:0000313" key="1">
    <source>
        <dbReference type="EMBL" id="VDM04880.1"/>
    </source>
</evidence>
<dbReference type="Proteomes" id="UP000275846">
    <property type="component" value="Unassembled WGS sequence"/>
</dbReference>
<organism evidence="3">
    <name type="scientific">Schistocephalus solidus</name>
    <name type="common">Tapeworm</name>
    <dbReference type="NCBI Taxonomy" id="70667"/>
    <lineage>
        <taxon>Eukaryota</taxon>
        <taxon>Metazoa</taxon>
        <taxon>Spiralia</taxon>
        <taxon>Lophotrochozoa</taxon>
        <taxon>Platyhelminthes</taxon>
        <taxon>Cestoda</taxon>
        <taxon>Eucestoda</taxon>
        <taxon>Diphyllobothriidea</taxon>
        <taxon>Diphyllobothriidae</taxon>
        <taxon>Schistocephalus</taxon>
    </lineage>
</organism>
<protein>
    <submittedName>
        <fullName evidence="1 3">Uncharacterized protein</fullName>
    </submittedName>
</protein>
<gene>
    <name evidence="1" type="ORF">SSLN_LOCUS18494</name>
</gene>
<dbReference type="WBParaSite" id="SSLN_0001919101-mRNA-1">
    <property type="protein sequence ID" value="SSLN_0001919101-mRNA-1"/>
    <property type="gene ID" value="SSLN_0001919101"/>
</dbReference>